<dbReference type="EMBL" id="SDPU01000035">
    <property type="protein sequence ID" value="RYU09428.1"/>
    <property type="molecule type" value="Genomic_DNA"/>
</dbReference>
<evidence type="ECO:0000313" key="2">
    <source>
        <dbReference type="Proteomes" id="UP000291189"/>
    </source>
</evidence>
<comment type="caution">
    <text evidence="1">The sequence shown here is derived from an EMBL/GenBank/DDBJ whole genome shotgun (WGS) entry which is preliminary data.</text>
</comment>
<sequence length="60" mass="6574">MAFLVYGSADGAPTEYGDRASYSFNQAGYLVVVMEDGTRHTLAPHAWHHIEDKPKGGGFF</sequence>
<organism evidence="1 2">
    <name type="scientific">Nocardioides iriomotensis</name>
    <dbReference type="NCBI Taxonomy" id="715784"/>
    <lineage>
        <taxon>Bacteria</taxon>
        <taxon>Bacillati</taxon>
        <taxon>Actinomycetota</taxon>
        <taxon>Actinomycetes</taxon>
        <taxon>Propionibacteriales</taxon>
        <taxon>Nocardioidaceae</taxon>
        <taxon>Nocardioides</taxon>
    </lineage>
</organism>
<accession>A0A4Q5IWB8</accession>
<evidence type="ECO:0000313" key="1">
    <source>
        <dbReference type="EMBL" id="RYU09428.1"/>
    </source>
</evidence>
<dbReference type="AlphaFoldDB" id="A0A4Q5IWB8"/>
<dbReference type="RefSeq" id="WP_129989193.1">
    <property type="nucleotide sequence ID" value="NZ_SDPU01000035.1"/>
</dbReference>
<dbReference type="Proteomes" id="UP000291189">
    <property type="component" value="Unassembled WGS sequence"/>
</dbReference>
<dbReference type="OrthoDB" id="4733109at2"/>
<protein>
    <submittedName>
        <fullName evidence="1">Uncharacterized protein</fullName>
    </submittedName>
</protein>
<gene>
    <name evidence="1" type="ORF">ETU37_20395</name>
</gene>
<keyword evidence="2" id="KW-1185">Reference proteome</keyword>
<reference evidence="1 2" key="1">
    <citation type="submission" date="2019-01" db="EMBL/GenBank/DDBJ databases">
        <title>Nocardioides guangzhouensis sp. nov., an actinobacterium isolated from soil.</title>
        <authorList>
            <person name="Fu Y."/>
            <person name="Cai Y."/>
            <person name="Lin Z."/>
            <person name="Chen P."/>
        </authorList>
    </citation>
    <scope>NUCLEOTIDE SEQUENCE [LARGE SCALE GENOMIC DNA]</scope>
    <source>
        <strain evidence="1 2">NBRC 105384</strain>
    </source>
</reference>
<proteinExistence type="predicted"/>
<name>A0A4Q5IWB8_9ACTN</name>